<feature type="transmembrane region" description="Helical" evidence="1">
    <location>
        <begin position="68"/>
        <end position="88"/>
    </location>
</feature>
<name>A0AA95KKJ0_9GAMM</name>
<organism evidence="2">
    <name type="scientific">Candidatus Thiothrix putei</name>
    <dbReference type="NCBI Taxonomy" id="3080811"/>
    <lineage>
        <taxon>Bacteria</taxon>
        <taxon>Pseudomonadati</taxon>
        <taxon>Pseudomonadota</taxon>
        <taxon>Gammaproteobacteria</taxon>
        <taxon>Thiotrichales</taxon>
        <taxon>Thiotrichaceae</taxon>
        <taxon>Thiothrix</taxon>
    </lineage>
</organism>
<proteinExistence type="predicted"/>
<evidence type="ECO:0000313" key="2">
    <source>
        <dbReference type="EMBL" id="WGZ92970.1"/>
    </source>
</evidence>
<keyword evidence="1" id="KW-0472">Membrane</keyword>
<feature type="transmembrane region" description="Helical" evidence="1">
    <location>
        <begin position="15"/>
        <end position="38"/>
    </location>
</feature>
<reference evidence="2" key="2">
    <citation type="submission" date="2023-04" db="EMBL/GenBank/DDBJ databases">
        <authorList>
            <person name="Beletskiy A.V."/>
            <person name="Mardanov A.V."/>
            <person name="Ravin N.V."/>
        </authorList>
    </citation>
    <scope>NUCLEOTIDE SEQUENCE</scope>
    <source>
        <strain evidence="2">GKL-02</strain>
    </source>
</reference>
<evidence type="ECO:0000256" key="1">
    <source>
        <dbReference type="SAM" id="Phobius"/>
    </source>
</evidence>
<accession>A0AA95KKJ0</accession>
<dbReference type="EMBL" id="CP124756">
    <property type="protein sequence ID" value="WGZ92970.1"/>
    <property type="molecule type" value="Genomic_DNA"/>
</dbReference>
<sequence>MSLIRATNSSMPNLVGLSLLVGGGASALSVMVGGAPILNFPGREVADFAFGAAASVTGFFVLKEGSAVAAWLAGILVVGAMVYAGLSIDADQAGRMTKAAINAAKTGATTAADGVANDTPISQYRAIRQLHPAENAECEEVAVLEASVADTGKGVTLPKRLEWTQSKQGKLNCSIASDGKRWVWSAN</sequence>
<protein>
    <submittedName>
        <fullName evidence="2">Uncharacterized protein</fullName>
    </submittedName>
</protein>
<keyword evidence="1" id="KW-1133">Transmembrane helix</keyword>
<reference evidence="2" key="1">
    <citation type="journal article" date="2023" name="Int. J. Mol. Sci.">
        <title>Metagenomics Revealed a New Genus 'Candidatus Thiocaldithrix dubininis' gen. nov., sp. nov. and a New Species 'Candidatus Thiothrix putei' sp. nov. in the Family Thiotrichaceae, Some Members of Which Have Traits of Both Na+- and H+-Motive Energetics.</title>
        <authorList>
            <person name="Ravin N.V."/>
            <person name="Muntyan M.S."/>
            <person name="Smolyakov D.D."/>
            <person name="Rudenko T.S."/>
            <person name="Beletsky A.V."/>
            <person name="Mardanov A.V."/>
            <person name="Grabovich M.Y."/>
        </authorList>
    </citation>
    <scope>NUCLEOTIDE SEQUENCE</scope>
    <source>
        <strain evidence="2">GKL-02</strain>
    </source>
</reference>
<keyword evidence="1" id="KW-0812">Transmembrane</keyword>
<dbReference type="AlphaFoldDB" id="A0AA95KKJ0"/>
<dbReference type="Proteomes" id="UP001301326">
    <property type="component" value="Chromosome"/>
</dbReference>
<gene>
    <name evidence="2" type="ORF">QJT81_14185</name>
</gene>
<dbReference type="KEGG" id="tput:QJT81_14185"/>